<feature type="non-terminal residue" evidence="3">
    <location>
        <position position="1"/>
    </location>
</feature>
<keyword evidence="4" id="KW-1185">Reference proteome</keyword>
<feature type="region of interest" description="Disordered" evidence="2">
    <location>
        <begin position="1541"/>
        <end position="1641"/>
    </location>
</feature>
<dbReference type="STRING" id="597456.A0A0L7QNH3"/>
<feature type="compositionally biased region" description="Polar residues" evidence="2">
    <location>
        <begin position="1575"/>
        <end position="1588"/>
    </location>
</feature>
<reference evidence="3 4" key="1">
    <citation type="submission" date="2015-07" db="EMBL/GenBank/DDBJ databases">
        <title>The genome of Habropoda laboriosa.</title>
        <authorList>
            <person name="Pan H."/>
            <person name="Kapheim K."/>
        </authorList>
    </citation>
    <scope>NUCLEOTIDE SEQUENCE [LARGE SCALE GENOMIC DNA]</scope>
    <source>
        <strain evidence="3">0110345459</strain>
    </source>
</reference>
<dbReference type="Proteomes" id="UP000053825">
    <property type="component" value="Unassembled WGS sequence"/>
</dbReference>
<feature type="coiled-coil region" evidence="1">
    <location>
        <begin position="961"/>
        <end position="988"/>
    </location>
</feature>
<dbReference type="EMBL" id="KQ414851">
    <property type="protein sequence ID" value="KOC60192.1"/>
    <property type="molecule type" value="Genomic_DNA"/>
</dbReference>
<organism evidence="3 4">
    <name type="scientific">Habropoda laboriosa</name>
    <dbReference type="NCBI Taxonomy" id="597456"/>
    <lineage>
        <taxon>Eukaryota</taxon>
        <taxon>Metazoa</taxon>
        <taxon>Ecdysozoa</taxon>
        <taxon>Arthropoda</taxon>
        <taxon>Hexapoda</taxon>
        <taxon>Insecta</taxon>
        <taxon>Pterygota</taxon>
        <taxon>Neoptera</taxon>
        <taxon>Endopterygota</taxon>
        <taxon>Hymenoptera</taxon>
        <taxon>Apocrita</taxon>
        <taxon>Aculeata</taxon>
        <taxon>Apoidea</taxon>
        <taxon>Anthophila</taxon>
        <taxon>Apidae</taxon>
        <taxon>Habropoda</taxon>
    </lineage>
</organism>
<evidence type="ECO:0000313" key="4">
    <source>
        <dbReference type="Proteomes" id="UP000053825"/>
    </source>
</evidence>
<name>A0A0L7QNH3_9HYME</name>
<proteinExistence type="predicted"/>
<evidence type="ECO:0000313" key="3">
    <source>
        <dbReference type="EMBL" id="KOC60192.1"/>
    </source>
</evidence>
<gene>
    <name evidence="3" type="ORF">WH47_07774</name>
</gene>
<feature type="coiled-coil region" evidence="1">
    <location>
        <begin position="330"/>
        <end position="459"/>
    </location>
</feature>
<feature type="compositionally biased region" description="Basic and acidic residues" evidence="2">
    <location>
        <begin position="1590"/>
        <end position="1599"/>
    </location>
</feature>
<feature type="coiled-coil region" evidence="1">
    <location>
        <begin position="698"/>
        <end position="795"/>
    </location>
</feature>
<evidence type="ECO:0000256" key="1">
    <source>
        <dbReference type="SAM" id="Coils"/>
    </source>
</evidence>
<dbReference type="OrthoDB" id="2436455at2759"/>
<feature type="coiled-coil region" evidence="1">
    <location>
        <begin position="1462"/>
        <end position="1496"/>
    </location>
</feature>
<evidence type="ECO:0000256" key="2">
    <source>
        <dbReference type="SAM" id="MobiDB-lite"/>
    </source>
</evidence>
<feature type="coiled-coil region" evidence="1">
    <location>
        <begin position="1252"/>
        <end position="1436"/>
    </location>
</feature>
<feature type="compositionally biased region" description="Basic residues" evidence="2">
    <location>
        <begin position="1624"/>
        <end position="1641"/>
    </location>
</feature>
<accession>A0A0L7QNH3</accession>
<feature type="coiled-coil region" evidence="1">
    <location>
        <begin position="138"/>
        <end position="246"/>
    </location>
</feature>
<protein>
    <submittedName>
        <fullName evidence="3">Uncharacterized protein</fullName>
    </submittedName>
</protein>
<sequence length="1641" mass="192299">AWKGIVKVLSTENIITKFLEDEYPKYKYNHKNLDEMEHTYTTSLFLLHASQKPLFHQPMCIKLQHETQLQIKAFLEMIIPYGKNINRETLQEIIIELQNDAPKTPITPKTKTLKDFFNSPAVQSAQKHKVLNNTYGELRKLRTELEVEKFEKADLQEDLLIQQNKVQSLQKKLLQQAAEIKALQQEKIKPNTPQSCKKNKDITDSEQYKKEIDRLEDELMQKQYEIDKHEENNDILVKEITCMKKRCIYFREKLESCEKSLECMQIQGEIKDRELINLRMTNEELHIHLKEVNKTVVGDQSFEIDGIAPLNSSLSFNSSEVLSSVVEIQLKEAKEESDLLKIQLDALNKKLESTNEEHKNMIQLLKEKTQTIEYTEVKLNVTLNKLSKKVESLQEENRSLMDKNKNLEELDISNKKSLSHAEKLNNVLSTDISTLKERIKDLQESLHDENVNSAKLNIELEKINSQVHENLTYIQELTDQNNLYKTSIDMYNTNLKDIFHHSEINYIEDNLDSETTIQLIQHLKIILCDLDKKYISKQMEFESLNNVMKQVNLEIEDLQIKVSKLTKKDEQSTMDILKLKEIIVQNGTKITELTTRTEQYSEEISYLKEVELQKLTLEKDLNVLKEKVNKNLQLQASGKCVQDLRKQIQTFTTEFYLIKKDILNQINEYQKHSEDSSKSIFSAYKMLYAAYTEEQLYRNQLEDKLTNNKKDLKDSQNLNITLENDIIKNKQMINNLQRELMSTNEKLTESVQNLEKFEEAKDALEKQYKDLKYENAKILLDLNNINDKCKESQQEVCNMSHSLKFKDEKIGNLIAEITSLKLEKEHIIHLQKGGESKTKNFIKELETKLLDKQCQLDQLSIKIKLSNETLKLVQDKFEKLSKETIASEMKLKEVIKNLQEVRTNQDAVLTTQERAIKKKCLQLNQLEKKFNDSKKALCKQLKNEKLCQSLQNTNSKLQIQSYEQRKTIEELQEMLKEERNELVKTKEYSKSKDIKKSEIVQICEKLEYSLNDLKATITKVSPKDENLYADIKYDIPCINNDDKIENILKIVRTSINEIHASRKLILYLFTVNTNLNETLQQNEKISIDNYVTKCEEIKLLKTKMQELNNLEETHIKYVNSLIKHKESLKDCLQNIIKSRGDLDTSLSELNQKWDKLLAKSDGIFMTDKCICEELKHAQVKKTHLENTLLKHYICHFQNIKPMQNILWEQFLWSEQKLKDNCSKITKNEQVLHISSDTFSNEKTIIAAELHKNTMLQKDIIQLQNEMDDFSNLVTSFEINCKSNKMILQSESKKTLQLNINELTENKNDLESKLNCACIKNKKLEDNISELKIKIQEIKETSLKEVEDLKKVLIQLKEENLKLQEERNELSKRPKKEDVDNQLKDINDKYKLKLDEVKQNMKTAYNEQIAKQNREQEQRIQENLESLQRKMELQCRKQADELSKYKAHVASMSSQFWNVGEKLLSEQQEKEKLQKELNELKAKYKNVDQKISSIEHKSSKYEKRDLLGEIKEEIFHKIAVTQEETTYERRCSVSDDIFNDSLSQSLLPEQKAKKKDRTQTSYKKPGPPTPSKNGGRLSSQGSELRSPNSRILKERNKDRTSATPRTLKSLFMSKRQDESVVVTPRGRKRSSIFRKHRGTNDR</sequence>
<feature type="coiled-coil region" evidence="1">
    <location>
        <begin position="842"/>
        <end position="883"/>
    </location>
</feature>
<keyword evidence="1" id="KW-0175">Coiled coil</keyword>
<feature type="coiled-coil region" evidence="1">
    <location>
        <begin position="541"/>
        <end position="568"/>
    </location>
</feature>